<dbReference type="InterPro" id="IPR001451">
    <property type="entry name" value="Hexapep"/>
</dbReference>
<dbReference type="AlphaFoldDB" id="A0A934R7Y0"/>
<dbReference type="SUPFAM" id="SSF51161">
    <property type="entry name" value="Trimeric LpxA-like enzymes"/>
    <property type="match status" value="1"/>
</dbReference>
<reference evidence="1" key="1">
    <citation type="submission" date="2021-01" db="EMBL/GenBank/DDBJ databases">
        <title>Modified the classification status of verrucomicrobia.</title>
        <authorList>
            <person name="Feng X."/>
        </authorList>
    </citation>
    <scope>NUCLEOTIDE SEQUENCE</scope>
    <source>
        <strain evidence="1">JCM 18052</strain>
    </source>
</reference>
<comment type="caution">
    <text evidence="1">The sequence shown here is derived from an EMBL/GenBank/DDBJ whole genome shotgun (WGS) entry which is preliminary data.</text>
</comment>
<accession>A0A934R7Y0</accession>
<evidence type="ECO:0000313" key="1">
    <source>
        <dbReference type="EMBL" id="MBK1817952.1"/>
    </source>
</evidence>
<dbReference type="EMBL" id="JAENIK010000012">
    <property type="protein sequence ID" value="MBK1817952.1"/>
    <property type="molecule type" value="Genomic_DNA"/>
</dbReference>
<dbReference type="RefSeq" id="WP_200352877.1">
    <property type="nucleotide sequence ID" value="NZ_BAABHZ010000001.1"/>
</dbReference>
<dbReference type="Gene3D" id="2.160.10.10">
    <property type="entry name" value="Hexapeptide repeat proteins"/>
    <property type="match status" value="1"/>
</dbReference>
<name>A0A934R7Y0_9BACT</name>
<proteinExistence type="predicted"/>
<organism evidence="1 2">
    <name type="scientific">Luteolibacter yonseiensis</name>
    <dbReference type="NCBI Taxonomy" id="1144680"/>
    <lineage>
        <taxon>Bacteria</taxon>
        <taxon>Pseudomonadati</taxon>
        <taxon>Verrucomicrobiota</taxon>
        <taxon>Verrucomicrobiia</taxon>
        <taxon>Verrucomicrobiales</taxon>
        <taxon>Verrucomicrobiaceae</taxon>
        <taxon>Luteolibacter</taxon>
    </lineage>
</organism>
<dbReference type="Pfam" id="PF00132">
    <property type="entry name" value="Hexapep"/>
    <property type="match status" value="1"/>
</dbReference>
<dbReference type="Proteomes" id="UP000600139">
    <property type="component" value="Unassembled WGS sequence"/>
</dbReference>
<dbReference type="InterPro" id="IPR011004">
    <property type="entry name" value="Trimer_LpxA-like_sf"/>
</dbReference>
<evidence type="ECO:0000313" key="2">
    <source>
        <dbReference type="Proteomes" id="UP000600139"/>
    </source>
</evidence>
<gene>
    <name evidence="1" type="ORF">JIN84_20185</name>
</gene>
<sequence length="380" mass="41953">MSEETLDLVLPDWSGLDTVRHSPLPFALWMMGDQCLLHHWLDFAVNQGATTVRIFAADRPAAIRHVLEDSELWPIKTEFTAVGKISDAPETAIHADWLPGEPSPPPPTNGWELIDRASGIEKAWLARMAGEPDYHLLSIGFSCRIHPEARLIPPYFIGDHVLIGPDCEIGPNAVIGQGSVISGSNKISNSHLSAHSFLGPMTALSNCLLESGVLFNLTHRARIDEIEPHLVSSLEKNSLIVPWKDRLHALFLYLRLGGADSRGKTFTAFDGTVLPGDPTEGLANRVAWLPLVWKGRLPLYGLLPRTREQLESLDHEWQNIIRHAPIGVFSYADSQGCHSPSDAEEAVHAVYQASLPQETHLPPTVEFVRKLQPSKLHPSS</sequence>
<protein>
    <submittedName>
        <fullName evidence="1">Uncharacterized protein</fullName>
    </submittedName>
</protein>
<keyword evidence="2" id="KW-1185">Reference proteome</keyword>